<dbReference type="EMBL" id="BJYZ01000030">
    <property type="protein sequence ID" value="GEO41662.1"/>
    <property type="molecule type" value="Genomic_DNA"/>
</dbReference>
<dbReference type="GO" id="GO:0003677">
    <property type="term" value="F:DNA binding"/>
    <property type="evidence" value="ECO:0007669"/>
    <property type="project" value="InterPro"/>
</dbReference>
<proteinExistence type="predicted"/>
<dbReference type="SUPFAM" id="SSF47413">
    <property type="entry name" value="lambda repressor-like DNA-binding domains"/>
    <property type="match status" value="1"/>
</dbReference>
<dbReference type="Proteomes" id="UP000321523">
    <property type="component" value="Unassembled WGS sequence"/>
</dbReference>
<dbReference type="PROSITE" id="PS50943">
    <property type="entry name" value="HTH_CROC1"/>
    <property type="match status" value="1"/>
</dbReference>
<gene>
    <name evidence="2" type="ORF">SAE02_58100</name>
</gene>
<accession>A0A512DZ04</accession>
<comment type="caution">
    <text evidence="2">The sequence shown here is derived from an EMBL/GenBank/DDBJ whole genome shotgun (WGS) entry which is preliminary data.</text>
</comment>
<dbReference type="OrthoDB" id="461984at2"/>
<feature type="domain" description="HTH cro/C1-type" evidence="1">
    <location>
        <begin position="62"/>
        <end position="115"/>
    </location>
</feature>
<name>A0A512DZ04_9PROT</name>
<evidence type="ECO:0000259" key="1">
    <source>
        <dbReference type="PROSITE" id="PS50943"/>
    </source>
</evidence>
<evidence type="ECO:0000313" key="2">
    <source>
        <dbReference type="EMBL" id="GEO41662.1"/>
    </source>
</evidence>
<reference evidence="2 3" key="1">
    <citation type="submission" date="2019-07" db="EMBL/GenBank/DDBJ databases">
        <title>Whole genome shotgun sequence of Skermanella aerolata NBRC 106429.</title>
        <authorList>
            <person name="Hosoyama A."/>
            <person name="Uohara A."/>
            <person name="Ohji S."/>
            <person name="Ichikawa N."/>
        </authorList>
    </citation>
    <scope>NUCLEOTIDE SEQUENCE [LARGE SCALE GENOMIC DNA]</scope>
    <source>
        <strain evidence="2 3">NBRC 106429</strain>
    </source>
</reference>
<protein>
    <recommendedName>
        <fullName evidence="1">HTH cro/C1-type domain-containing protein</fullName>
    </recommendedName>
</protein>
<sequence length="130" mass="14440">MSIVTRSAQEILARRGRVDLKRVKATTDEAIEAQIANDLDTAPDQSSKTDFRQVYNPPVPDVKAIRGGLGLSQSAFANRFGFSLRTVQEWEQQRSAPDVPARILLKVIETDPSVVERALSLMAEHRHSAE</sequence>
<dbReference type="InterPro" id="IPR001387">
    <property type="entry name" value="Cro/C1-type_HTH"/>
</dbReference>
<keyword evidence="3" id="KW-1185">Reference proteome</keyword>
<dbReference type="AlphaFoldDB" id="A0A512DZ04"/>
<dbReference type="Gene3D" id="1.10.260.40">
    <property type="entry name" value="lambda repressor-like DNA-binding domains"/>
    <property type="match status" value="1"/>
</dbReference>
<dbReference type="InterPro" id="IPR010982">
    <property type="entry name" value="Lambda_DNA-bd_dom_sf"/>
</dbReference>
<evidence type="ECO:0000313" key="3">
    <source>
        <dbReference type="Proteomes" id="UP000321523"/>
    </source>
</evidence>
<organism evidence="2 3">
    <name type="scientific">Skermanella aerolata</name>
    <dbReference type="NCBI Taxonomy" id="393310"/>
    <lineage>
        <taxon>Bacteria</taxon>
        <taxon>Pseudomonadati</taxon>
        <taxon>Pseudomonadota</taxon>
        <taxon>Alphaproteobacteria</taxon>
        <taxon>Rhodospirillales</taxon>
        <taxon>Azospirillaceae</taxon>
        <taxon>Skermanella</taxon>
    </lineage>
</organism>
<dbReference type="CDD" id="cd00093">
    <property type="entry name" value="HTH_XRE"/>
    <property type="match status" value="1"/>
</dbReference>
<dbReference type="RefSeq" id="WP_052832197.1">
    <property type="nucleotide sequence ID" value="NZ_BJYZ01000030.1"/>
</dbReference>